<reference evidence="1" key="1">
    <citation type="journal article" date="2023" name="Mol. Plant Microbe Interact.">
        <title>Elucidating the Obligate Nature and Biological Capacity of an Invasive Fungal Corn Pathogen.</title>
        <authorList>
            <person name="MacCready J.S."/>
            <person name="Roggenkamp E.M."/>
            <person name="Gdanetz K."/>
            <person name="Chilvers M.I."/>
        </authorList>
    </citation>
    <scope>NUCLEOTIDE SEQUENCE</scope>
    <source>
        <strain evidence="1">PM02</strain>
    </source>
</reference>
<dbReference type="EMBL" id="JAQQPM010000003">
    <property type="protein sequence ID" value="KAK2069682.1"/>
    <property type="molecule type" value="Genomic_DNA"/>
</dbReference>
<accession>A0AAD9I3N8</accession>
<dbReference type="Proteomes" id="UP001217918">
    <property type="component" value="Unassembled WGS sequence"/>
</dbReference>
<protein>
    <submittedName>
        <fullName evidence="1">Uncharacterized protein</fullName>
    </submittedName>
</protein>
<evidence type="ECO:0000313" key="2">
    <source>
        <dbReference type="Proteomes" id="UP001217918"/>
    </source>
</evidence>
<keyword evidence="2" id="KW-1185">Reference proteome</keyword>
<dbReference type="AlphaFoldDB" id="A0AAD9I3N8"/>
<organism evidence="1 2">
    <name type="scientific">Phyllachora maydis</name>
    <dbReference type="NCBI Taxonomy" id="1825666"/>
    <lineage>
        <taxon>Eukaryota</taxon>
        <taxon>Fungi</taxon>
        <taxon>Dikarya</taxon>
        <taxon>Ascomycota</taxon>
        <taxon>Pezizomycotina</taxon>
        <taxon>Sordariomycetes</taxon>
        <taxon>Sordariomycetidae</taxon>
        <taxon>Phyllachorales</taxon>
        <taxon>Phyllachoraceae</taxon>
        <taxon>Phyllachora</taxon>
    </lineage>
</organism>
<sequence>MPIAAAKALIPALGTISHKTGRTQGLHNYYQQGHSITTAREGQKSGLGNDGIHGNGQTPAWCFLVKSGVFLPVERDIKNSCTTTKAARLCIETA</sequence>
<proteinExistence type="predicted"/>
<evidence type="ECO:0000313" key="1">
    <source>
        <dbReference type="EMBL" id="KAK2069682.1"/>
    </source>
</evidence>
<name>A0AAD9I3N8_9PEZI</name>
<comment type="caution">
    <text evidence="1">The sequence shown here is derived from an EMBL/GenBank/DDBJ whole genome shotgun (WGS) entry which is preliminary data.</text>
</comment>
<gene>
    <name evidence="1" type="ORF">P8C59_004236</name>
</gene>